<organism evidence="2">
    <name type="scientific">freshwater metagenome</name>
    <dbReference type="NCBI Taxonomy" id="449393"/>
    <lineage>
        <taxon>unclassified sequences</taxon>
        <taxon>metagenomes</taxon>
        <taxon>ecological metagenomes</taxon>
    </lineage>
</organism>
<evidence type="ECO:0000313" key="2">
    <source>
        <dbReference type="EMBL" id="CAB4710509.1"/>
    </source>
</evidence>
<reference evidence="2" key="1">
    <citation type="submission" date="2020-05" db="EMBL/GenBank/DDBJ databases">
        <authorList>
            <person name="Chiriac C."/>
            <person name="Salcher M."/>
            <person name="Ghai R."/>
            <person name="Kavagutti S V."/>
        </authorList>
    </citation>
    <scope>NUCLEOTIDE SEQUENCE</scope>
</reference>
<gene>
    <name evidence="2" type="ORF">UFOPK2657_00493</name>
</gene>
<protein>
    <submittedName>
        <fullName evidence="2">Unannotated protein</fullName>
    </submittedName>
</protein>
<sequence length="188" mass="21084">MLQLRNLARQVVGQHIQPEISVHCRLLCRLCSAFVSRICGLLRVVLDCVPFFVDNVIEGVGNFRIHTTQIAALLNLLALLTKFLHQLTHAGNSFAIGISQAVLHHLSKRAVDIPVVQKVVRHFVEQRIGIHLETPLRAIPARIGKARTHRRTIVLPTGPTSTEPDPPRHPSHPYADGHYALRPNLYLR</sequence>
<proteinExistence type="predicted"/>
<feature type="region of interest" description="Disordered" evidence="1">
    <location>
        <begin position="155"/>
        <end position="178"/>
    </location>
</feature>
<dbReference type="EMBL" id="CAEZYG010000065">
    <property type="protein sequence ID" value="CAB4710509.1"/>
    <property type="molecule type" value="Genomic_DNA"/>
</dbReference>
<dbReference type="AlphaFoldDB" id="A0A6J6QHX4"/>
<accession>A0A6J6QHX4</accession>
<evidence type="ECO:0000256" key="1">
    <source>
        <dbReference type="SAM" id="MobiDB-lite"/>
    </source>
</evidence>
<name>A0A6J6QHX4_9ZZZZ</name>